<feature type="domain" description="C2" evidence="2">
    <location>
        <begin position="298"/>
        <end position="427"/>
    </location>
</feature>
<dbReference type="InParanoid" id="A0A7N6FK01"/>
<reference evidence="3" key="1">
    <citation type="submission" date="2021-04" db="EMBL/GenBank/DDBJ databases">
        <authorList>
            <consortium name="Wellcome Sanger Institute Data Sharing"/>
        </authorList>
    </citation>
    <scope>NUCLEOTIDE SEQUENCE [LARGE SCALE GENOMIC DNA]</scope>
</reference>
<evidence type="ECO:0000256" key="1">
    <source>
        <dbReference type="SAM" id="MobiDB-lite"/>
    </source>
</evidence>
<sequence>ERKTFSSFVKIFLLEIYRKILFSVNRYMGKSEENLFLSSKTSLSHNLHNNILTPDKIPEFSLPPRLCKKSPQLEVETTPPYLHDRKQTPTSNTYTGATHVKKDVKTKHGDASAAWQDTKKPLPFSAEGYGLAGIYESPNTRRKESLFHSNRPVYMFDRSMSTAAPSQAKETKMGKKTLSGFLPLFSCKNLSEAGSPENETPSSRDSSPVCSPYSSRSSLCILSAKGRLKGATSCPSLIDSRVDTGRWTRTGLSLTTSSSNPLSLRGNSLTVSPPSLFPLDVLQCQERLQREHVLPMQGRGKMRLSAERTTFPANTCSSLFTVRVRVVSVEGLQDDTDQQTLNCAVTLCLTPGKLQQQVSATIRNCRSPVFNEDFFFTALSQNDLLQLQLKLKVVNKSAAGSLRKGAVIGVIIKPLSQLLPLNKQLEE</sequence>
<proteinExistence type="predicted"/>
<protein>
    <recommendedName>
        <fullName evidence="2">C2 domain-containing protein</fullName>
    </recommendedName>
</protein>
<dbReference type="Ensembl" id="ENSATET00000050726.1">
    <property type="protein sequence ID" value="ENSATEP00000067047.1"/>
    <property type="gene ID" value="ENSATEG00000026923.1"/>
</dbReference>
<gene>
    <name evidence="3" type="primary">FBXO43</name>
</gene>
<dbReference type="PANTHER" id="PTHR46291:SF9">
    <property type="entry name" value="C2 CALCIUM-DEPENDENT DOMAIN-CONTAINING PROTEIN 4C-LIKE"/>
    <property type="match status" value="1"/>
</dbReference>
<dbReference type="InterPro" id="IPR000008">
    <property type="entry name" value="C2_dom"/>
</dbReference>
<dbReference type="OrthoDB" id="9947256at2759"/>
<accession>A0A7N6FK01</accession>
<dbReference type="GeneTree" id="ENSGT00940000161259"/>
<dbReference type="PROSITE" id="PS50004">
    <property type="entry name" value="C2"/>
    <property type="match status" value="1"/>
</dbReference>
<dbReference type="PANTHER" id="PTHR46291">
    <property type="entry name" value="C2 DOMAIN-CONTAINING PROTEIN"/>
    <property type="match status" value="1"/>
</dbReference>
<dbReference type="AlphaFoldDB" id="A0A7N6FK01"/>
<dbReference type="InterPro" id="IPR035892">
    <property type="entry name" value="C2_domain_sf"/>
</dbReference>
<dbReference type="Proteomes" id="UP000265040">
    <property type="component" value="Chromosome 9"/>
</dbReference>
<evidence type="ECO:0000313" key="4">
    <source>
        <dbReference type="Proteomes" id="UP000265040"/>
    </source>
</evidence>
<evidence type="ECO:0000259" key="2">
    <source>
        <dbReference type="PROSITE" id="PS50004"/>
    </source>
</evidence>
<dbReference type="SUPFAM" id="SSF49562">
    <property type="entry name" value="C2 domain (Calcium/lipid-binding domain, CaLB)"/>
    <property type="match status" value="1"/>
</dbReference>
<dbReference type="Gene3D" id="2.60.40.150">
    <property type="entry name" value="C2 domain"/>
    <property type="match status" value="1"/>
</dbReference>
<dbReference type="CDD" id="cd00030">
    <property type="entry name" value="C2"/>
    <property type="match status" value="1"/>
</dbReference>
<dbReference type="Pfam" id="PF00168">
    <property type="entry name" value="C2"/>
    <property type="match status" value="1"/>
</dbReference>
<dbReference type="SMART" id="SM00239">
    <property type="entry name" value="C2"/>
    <property type="match status" value="1"/>
</dbReference>
<dbReference type="InterPro" id="IPR043549">
    <property type="entry name" value="C2C4C/C2C4D"/>
</dbReference>
<feature type="region of interest" description="Disordered" evidence="1">
    <location>
        <begin position="73"/>
        <end position="101"/>
    </location>
</feature>
<keyword evidence="4" id="KW-1185">Reference proteome</keyword>
<evidence type="ECO:0000313" key="3">
    <source>
        <dbReference type="Ensembl" id="ENSATEP00000067047.1"/>
    </source>
</evidence>
<name>A0A7N6FK01_ANATE</name>
<reference evidence="3" key="3">
    <citation type="submission" date="2025-09" db="UniProtKB">
        <authorList>
            <consortium name="Ensembl"/>
        </authorList>
    </citation>
    <scope>IDENTIFICATION</scope>
</reference>
<reference evidence="3" key="2">
    <citation type="submission" date="2025-08" db="UniProtKB">
        <authorList>
            <consortium name="Ensembl"/>
        </authorList>
    </citation>
    <scope>IDENTIFICATION</scope>
</reference>
<feature type="region of interest" description="Disordered" evidence="1">
    <location>
        <begin position="192"/>
        <end position="211"/>
    </location>
</feature>
<organism evidence="3 4">
    <name type="scientific">Anabas testudineus</name>
    <name type="common">Climbing perch</name>
    <name type="synonym">Anthias testudineus</name>
    <dbReference type="NCBI Taxonomy" id="64144"/>
    <lineage>
        <taxon>Eukaryota</taxon>
        <taxon>Metazoa</taxon>
        <taxon>Chordata</taxon>
        <taxon>Craniata</taxon>
        <taxon>Vertebrata</taxon>
        <taxon>Euteleostomi</taxon>
        <taxon>Actinopterygii</taxon>
        <taxon>Neopterygii</taxon>
        <taxon>Teleostei</taxon>
        <taxon>Neoteleostei</taxon>
        <taxon>Acanthomorphata</taxon>
        <taxon>Anabantaria</taxon>
        <taxon>Anabantiformes</taxon>
        <taxon>Anabantoidei</taxon>
        <taxon>Anabantidae</taxon>
        <taxon>Anabas</taxon>
    </lineage>
</organism>